<dbReference type="InterPro" id="IPR024752">
    <property type="entry name" value="Myb/SANT-like_dom"/>
</dbReference>
<comment type="caution">
    <text evidence="3">The sequence shown here is derived from an EMBL/GenBank/DDBJ whole genome shotgun (WGS) entry which is preliminary data.</text>
</comment>
<reference evidence="3" key="1">
    <citation type="journal article" date="2023" name="Plant J.">
        <title>The genome of the king protea, Protea cynaroides.</title>
        <authorList>
            <person name="Chang J."/>
            <person name="Duong T.A."/>
            <person name="Schoeman C."/>
            <person name="Ma X."/>
            <person name="Roodt D."/>
            <person name="Barker N."/>
            <person name="Li Z."/>
            <person name="Van de Peer Y."/>
            <person name="Mizrachi E."/>
        </authorList>
    </citation>
    <scope>NUCLEOTIDE SEQUENCE</scope>
    <source>
        <tissue evidence="3">Young leaves</tissue>
    </source>
</reference>
<dbReference type="InterPro" id="IPR045026">
    <property type="entry name" value="LIMYB"/>
</dbReference>
<dbReference type="Proteomes" id="UP001141806">
    <property type="component" value="Unassembled WGS sequence"/>
</dbReference>
<organism evidence="3 4">
    <name type="scientific">Protea cynaroides</name>
    <dbReference type="NCBI Taxonomy" id="273540"/>
    <lineage>
        <taxon>Eukaryota</taxon>
        <taxon>Viridiplantae</taxon>
        <taxon>Streptophyta</taxon>
        <taxon>Embryophyta</taxon>
        <taxon>Tracheophyta</taxon>
        <taxon>Spermatophyta</taxon>
        <taxon>Magnoliopsida</taxon>
        <taxon>Proteales</taxon>
        <taxon>Proteaceae</taxon>
        <taxon>Protea</taxon>
    </lineage>
</organism>
<gene>
    <name evidence="3" type="ORF">NE237_015373</name>
</gene>
<feature type="compositionally biased region" description="Polar residues" evidence="1">
    <location>
        <begin position="176"/>
        <end position="188"/>
    </location>
</feature>
<accession>A0A9Q0KDV5</accession>
<dbReference type="PANTHER" id="PTHR47584">
    <property type="match status" value="1"/>
</dbReference>
<evidence type="ECO:0000313" key="3">
    <source>
        <dbReference type="EMBL" id="KAJ4968672.1"/>
    </source>
</evidence>
<feature type="domain" description="Myb/SANT-like" evidence="2">
    <location>
        <begin position="13"/>
        <end position="107"/>
    </location>
</feature>
<proteinExistence type="predicted"/>
<dbReference type="OrthoDB" id="686198at2759"/>
<evidence type="ECO:0000256" key="1">
    <source>
        <dbReference type="SAM" id="MobiDB-lite"/>
    </source>
</evidence>
<dbReference type="EMBL" id="JAMYWD010000006">
    <property type="protein sequence ID" value="KAJ4968672.1"/>
    <property type="molecule type" value="Genomic_DNA"/>
</dbReference>
<name>A0A9Q0KDV5_9MAGN</name>
<protein>
    <recommendedName>
        <fullName evidence="2">Myb/SANT-like domain-containing protein</fullName>
    </recommendedName>
</protein>
<dbReference type="Pfam" id="PF12776">
    <property type="entry name" value="Myb_DNA-bind_3"/>
    <property type="match status" value="1"/>
</dbReference>
<dbReference type="PANTHER" id="PTHR47584:SF19">
    <property type="entry name" value="L10-INTERACTING MYB DOMAIN-CONTAINING PROTEIN-LIKE"/>
    <property type="match status" value="1"/>
</dbReference>
<sequence>MATSSRTTIDAVKWNRVELDTYVDILVEEVLKGNKTTCTFNKEGWTNIKTKMEELLSRPFTMKQLRNKMNKLRSEFSSFQRLLNTTGFGWDDSTKRAETSDPDIWDRLIQENPGWAKYRKNGLPQWKSLEVIFADSYATGAFACSNNDDNIVFGESEGDNLDTEVPQELAPEQPTIGVTNGANVQRNPQGAHRLDRTPSAIRKRGRSSDIAGIMNTMLEHSKARLELFTSSMITNTTPTPSPNSVSSAGYSISQCVIVLNQIPDLSKELYVKVMNHMTNNADWRELFMSLDDDKKLWAIESLP</sequence>
<feature type="region of interest" description="Disordered" evidence="1">
    <location>
        <begin position="173"/>
        <end position="192"/>
    </location>
</feature>
<evidence type="ECO:0000259" key="2">
    <source>
        <dbReference type="Pfam" id="PF12776"/>
    </source>
</evidence>
<keyword evidence="4" id="KW-1185">Reference proteome</keyword>
<dbReference type="AlphaFoldDB" id="A0A9Q0KDV5"/>
<evidence type="ECO:0000313" key="4">
    <source>
        <dbReference type="Proteomes" id="UP001141806"/>
    </source>
</evidence>